<dbReference type="InterPro" id="IPR020904">
    <property type="entry name" value="Sc_DH/Rdtase_CS"/>
</dbReference>
<protein>
    <recommendedName>
        <fullName evidence="2">3-oxoacyl-[acyl-carrier-protein] reductase</fullName>
        <ecNumber evidence="2">1.1.1.100</ecNumber>
    </recommendedName>
</protein>
<dbReference type="Proteomes" id="UP001189429">
    <property type="component" value="Unassembled WGS sequence"/>
</dbReference>
<evidence type="ECO:0000313" key="5">
    <source>
        <dbReference type="EMBL" id="CAK0836453.1"/>
    </source>
</evidence>
<dbReference type="PROSITE" id="PS00061">
    <property type="entry name" value="ADH_SHORT"/>
    <property type="match status" value="1"/>
</dbReference>
<comment type="catalytic activity">
    <reaction evidence="3">
        <text>a (3R)-hydroxyacyl-[ACP] + NADP(+) = a 3-oxoacyl-[ACP] + NADPH + H(+)</text>
        <dbReference type="Rhea" id="RHEA:17397"/>
        <dbReference type="Rhea" id="RHEA-COMP:9916"/>
        <dbReference type="Rhea" id="RHEA-COMP:9945"/>
        <dbReference type="ChEBI" id="CHEBI:15378"/>
        <dbReference type="ChEBI" id="CHEBI:57783"/>
        <dbReference type="ChEBI" id="CHEBI:58349"/>
        <dbReference type="ChEBI" id="CHEBI:78776"/>
        <dbReference type="ChEBI" id="CHEBI:78827"/>
        <dbReference type="EC" id="1.1.1.100"/>
    </reaction>
</comment>
<dbReference type="EMBL" id="CAUYUJ010013570">
    <property type="protein sequence ID" value="CAK0836453.1"/>
    <property type="molecule type" value="Genomic_DNA"/>
</dbReference>
<dbReference type="PANTHER" id="PTHR42879:SF2">
    <property type="entry name" value="3-OXOACYL-[ACYL-CARRIER-PROTEIN] REDUCTASE FABG"/>
    <property type="match status" value="1"/>
</dbReference>
<dbReference type="PRINTS" id="PR00081">
    <property type="entry name" value="GDHRDH"/>
</dbReference>
<dbReference type="SUPFAM" id="SSF51735">
    <property type="entry name" value="NAD(P)-binding Rossmann-fold domains"/>
    <property type="match status" value="1"/>
</dbReference>
<dbReference type="InterPro" id="IPR050259">
    <property type="entry name" value="SDR"/>
</dbReference>
<dbReference type="EC" id="1.1.1.100" evidence="2"/>
<dbReference type="Gene3D" id="3.40.50.720">
    <property type="entry name" value="NAD(P)-binding Rossmann-like Domain"/>
    <property type="match status" value="1"/>
</dbReference>
<dbReference type="InterPro" id="IPR002347">
    <property type="entry name" value="SDR_fam"/>
</dbReference>
<evidence type="ECO:0000256" key="4">
    <source>
        <dbReference type="SAM" id="MobiDB-lite"/>
    </source>
</evidence>
<name>A0ABN9SVA2_9DINO</name>
<evidence type="ECO:0000256" key="1">
    <source>
        <dbReference type="ARBA" id="ARBA00006484"/>
    </source>
</evidence>
<dbReference type="PRINTS" id="PR00080">
    <property type="entry name" value="SDRFAMILY"/>
</dbReference>
<reference evidence="5" key="1">
    <citation type="submission" date="2023-10" db="EMBL/GenBank/DDBJ databases">
        <authorList>
            <person name="Chen Y."/>
            <person name="Shah S."/>
            <person name="Dougan E. K."/>
            <person name="Thang M."/>
            <person name="Chan C."/>
        </authorList>
    </citation>
    <scope>NUCLEOTIDE SEQUENCE [LARGE SCALE GENOMIC DNA]</scope>
</reference>
<comment type="caution">
    <text evidence="5">The sequence shown here is derived from an EMBL/GenBank/DDBJ whole genome shotgun (WGS) entry which is preliminary data.</text>
</comment>
<proteinExistence type="inferred from homology"/>
<evidence type="ECO:0000313" key="6">
    <source>
        <dbReference type="Proteomes" id="UP001189429"/>
    </source>
</evidence>
<feature type="compositionally biased region" description="Low complexity" evidence="4">
    <location>
        <begin position="1"/>
        <end position="45"/>
    </location>
</feature>
<dbReference type="InterPro" id="IPR036291">
    <property type="entry name" value="NAD(P)-bd_dom_sf"/>
</dbReference>
<dbReference type="Pfam" id="PF13561">
    <property type="entry name" value="adh_short_C2"/>
    <property type="match status" value="1"/>
</dbReference>
<gene>
    <name evidence="5" type="ORF">PCOR1329_LOCUS32927</name>
</gene>
<feature type="region of interest" description="Disordered" evidence="4">
    <location>
        <begin position="1"/>
        <end position="52"/>
    </location>
</feature>
<evidence type="ECO:0000256" key="2">
    <source>
        <dbReference type="ARBA" id="ARBA00012948"/>
    </source>
</evidence>
<organism evidence="5 6">
    <name type="scientific">Prorocentrum cordatum</name>
    <dbReference type="NCBI Taxonomy" id="2364126"/>
    <lineage>
        <taxon>Eukaryota</taxon>
        <taxon>Sar</taxon>
        <taxon>Alveolata</taxon>
        <taxon>Dinophyceae</taxon>
        <taxon>Prorocentrales</taxon>
        <taxon>Prorocentraceae</taxon>
        <taxon>Prorocentrum</taxon>
    </lineage>
</organism>
<dbReference type="PANTHER" id="PTHR42879">
    <property type="entry name" value="3-OXOACYL-(ACYL-CARRIER-PROTEIN) REDUCTASE"/>
    <property type="match status" value="1"/>
</dbReference>
<accession>A0ABN9SVA2</accession>
<evidence type="ECO:0000256" key="3">
    <source>
        <dbReference type="ARBA" id="ARBA00048508"/>
    </source>
</evidence>
<keyword evidence="6" id="KW-1185">Reference proteome</keyword>
<sequence length="326" mass="32813">MLPAAAASEPPAAARSGGAAAASRGAARPQPAGAERPAGAAPSGRARVEAPPGAPMLRLGRLAAHVLRPAPAAGGRFDGQVCVVTGAARGIGLAIALRLAKEGAKAVCIFDLGDGSDAIAALKTAAPAIEAVCMNVELTSESAVSGAVAEVLRSFGRVDVLVCAAGVTGKTNVKTHEVDTADFSKVFDINVKALFLCAKAVLPSMLASGYGRIVNIASISGKEGNAGMLAYSASKAAVIGLTKVIGKDYVNMGKDITVNCVAPAVVRTAMVDAMPPEQVKYMTDKIPMSRTGSVDEVAATVCFAASPECSFTTGFCFDASGGRTVY</sequence>
<comment type="similarity">
    <text evidence="1">Belongs to the short-chain dehydrogenases/reductases (SDR) family.</text>
</comment>